<gene>
    <name evidence="1" type="ORF">PMAYCL1PPCAC_28302</name>
</gene>
<evidence type="ECO:0000313" key="1">
    <source>
        <dbReference type="EMBL" id="GMR58107.1"/>
    </source>
</evidence>
<sequence>PAVCPLKPPENRAKMGLESMMKMLMMQRNEKKEKAKIKTPCVSKDPNRVFLKEMAINFFLSDPTEIRYDEKEMIKLLDQV</sequence>
<accession>A0AAN5I9W1</accession>
<dbReference type="Proteomes" id="UP001328107">
    <property type="component" value="Unassembled WGS sequence"/>
</dbReference>
<dbReference type="EMBL" id="BTRK01000006">
    <property type="protein sequence ID" value="GMR58107.1"/>
    <property type="molecule type" value="Genomic_DNA"/>
</dbReference>
<protein>
    <submittedName>
        <fullName evidence="1">Uncharacterized protein</fullName>
    </submittedName>
</protein>
<reference evidence="2" key="1">
    <citation type="submission" date="2022-10" db="EMBL/GenBank/DDBJ databases">
        <title>Genome assembly of Pristionchus species.</title>
        <authorList>
            <person name="Yoshida K."/>
            <person name="Sommer R.J."/>
        </authorList>
    </citation>
    <scope>NUCLEOTIDE SEQUENCE [LARGE SCALE GENOMIC DNA]</scope>
    <source>
        <strain evidence="2">RS5460</strain>
    </source>
</reference>
<dbReference type="AlphaFoldDB" id="A0AAN5I9W1"/>
<proteinExistence type="predicted"/>
<feature type="non-terminal residue" evidence="1">
    <location>
        <position position="80"/>
    </location>
</feature>
<organism evidence="1 2">
    <name type="scientific">Pristionchus mayeri</name>
    <dbReference type="NCBI Taxonomy" id="1317129"/>
    <lineage>
        <taxon>Eukaryota</taxon>
        <taxon>Metazoa</taxon>
        <taxon>Ecdysozoa</taxon>
        <taxon>Nematoda</taxon>
        <taxon>Chromadorea</taxon>
        <taxon>Rhabditida</taxon>
        <taxon>Rhabditina</taxon>
        <taxon>Diplogasteromorpha</taxon>
        <taxon>Diplogasteroidea</taxon>
        <taxon>Neodiplogasteridae</taxon>
        <taxon>Pristionchus</taxon>
    </lineage>
</organism>
<keyword evidence="2" id="KW-1185">Reference proteome</keyword>
<name>A0AAN5I9W1_9BILA</name>
<evidence type="ECO:0000313" key="2">
    <source>
        <dbReference type="Proteomes" id="UP001328107"/>
    </source>
</evidence>
<comment type="caution">
    <text evidence="1">The sequence shown here is derived from an EMBL/GenBank/DDBJ whole genome shotgun (WGS) entry which is preliminary data.</text>
</comment>
<feature type="non-terminal residue" evidence="1">
    <location>
        <position position="1"/>
    </location>
</feature>